<proteinExistence type="predicted"/>
<sequence length="67" mass="7415">MLHTGVDFQKQSSPSLIFPLRAPLCLRPFTAFIPLTPCLPTGRCPMSVGPLTCSWLSPSSWDSVWHT</sequence>
<evidence type="ECO:0000313" key="2">
    <source>
        <dbReference type="Proteomes" id="UP000299084"/>
    </source>
</evidence>
<evidence type="ECO:0000313" key="1">
    <source>
        <dbReference type="EMBL" id="KAB1268350.1"/>
    </source>
</evidence>
<dbReference type="EMBL" id="JWIN03000013">
    <property type="protein sequence ID" value="KAB1268350.1"/>
    <property type="molecule type" value="Genomic_DNA"/>
</dbReference>
<dbReference type="AlphaFoldDB" id="A0A5N4DBB7"/>
<organism evidence="1 2">
    <name type="scientific">Camelus dromedarius</name>
    <name type="common">Dromedary</name>
    <name type="synonym">Arabian camel</name>
    <dbReference type="NCBI Taxonomy" id="9838"/>
    <lineage>
        <taxon>Eukaryota</taxon>
        <taxon>Metazoa</taxon>
        <taxon>Chordata</taxon>
        <taxon>Craniata</taxon>
        <taxon>Vertebrata</taxon>
        <taxon>Euteleostomi</taxon>
        <taxon>Mammalia</taxon>
        <taxon>Eutheria</taxon>
        <taxon>Laurasiatheria</taxon>
        <taxon>Artiodactyla</taxon>
        <taxon>Tylopoda</taxon>
        <taxon>Camelidae</taxon>
        <taxon>Camelus</taxon>
    </lineage>
</organism>
<dbReference type="Proteomes" id="UP000299084">
    <property type="component" value="Unassembled WGS sequence"/>
</dbReference>
<keyword evidence="2" id="KW-1185">Reference proteome</keyword>
<reference evidence="1 2" key="1">
    <citation type="journal article" date="2019" name="Mol. Ecol. Resour.">
        <title>Improving Illumina assemblies with Hi-C and long reads: an example with the North African dromedary.</title>
        <authorList>
            <person name="Elbers J.P."/>
            <person name="Rogers M.F."/>
            <person name="Perelman P.L."/>
            <person name="Proskuryakova A.A."/>
            <person name="Serdyukova N.A."/>
            <person name="Johnson W.E."/>
            <person name="Horin P."/>
            <person name="Corander J."/>
            <person name="Murphy D."/>
            <person name="Burger P.A."/>
        </authorList>
    </citation>
    <scope>NUCLEOTIDE SEQUENCE [LARGE SCALE GENOMIC DNA]</scope>
    <source>
        <strain evidence="1">Drom800</strain>
        <tissue evidence="1">Blood</tissue>
    </source>
</reference>
<comment type="caution">
    <text evidence="1">The sequence shown here is derived from an EMBL/GenBank/DDBJ whole genome shotgun (WGS) entry which is preliminary data.</text>
</comment>
<name>A0A5N4DBB7_CAMDR</name>
<protein>
    <submittedName>
        <fullName evidence="1">Uncharacterized protein</fullName>
    </submittedName>
</protein>
<gene>
    <name evidence="1" type="ORF">Cadr_000013154</name>
</gene>
<accession>A0A5N4DBB7</accession>